<feature type="transmembrane region" description="Helical" evidence="6">
    <location>
        <begin position="464"/>
        <end position="487"/>
    </location>
</feature>
<dbReference type="STRING" id="426702.SAMN04488099_103173"/>
<evidence type="ECO:0000256" key="2">
    <source>
        <dbReference type="ARBA" id="ARBA00022475"/>
    </source>
</evidence>
<feature type="transmembrane region" description="Helical" evidence="6">
    <location>
        <begin position="330"/>
        <end position="354"/>
    </location>
</feature>
<keyword evidence="2" id="KW-1003">Cell membrane</keyword>
<feature type="transmembrane region" description="Helical" evidence="6">
    <location>
        <begin position="185"/>
        <end position="205"/>
    </location>
</feature>
<dbReference type="PANTHER" id="PTHR30250">
    <property type="entry name" value="PST FAMILY PREDICTED COLANIC ACID TRANSPORTER"/>
    <property type="match status" value="1"/>
</dbReference>
<sequence length="506" mass="58062">MSRTKKSIRNIVYNLVNVVLTLVLMFGVRTMFIRTLGVQYLGLNGVFQNVFQFLSLAELGIGSAIAYRLYQPLNIGNERRIAALMTFFKQAYRVISIIIIIMALVLLPFLGIIIGDQAENINIYLVFAIYIAQTLSTYLFFAYKTTLLQADQREYIISKYSNYIILGSSLAEVLILYFYQSYIGYLLVLVVSNILRNFLVSRRVDKDYPYIKEHDDKIDKEELKEMFKDFFAAFLYRINSVVLSSTDNLVLTYFVGLTTVGFYSNYTLLANSIKRFLRPILNSVKASLGSFVAQKSNEESYRIFQVVNLITIILYGGASIGLFILSNKFITVWIGDAFTLSTMFVLLFSFEFYLRGMQLFLTQIRNAMGLFQQLKYRPLMSMVINLIASIILVQFLGIEGVILGTITAGMLTNMIFDPIVIHTHGFNYKTSTYFLKNAYYVGLMFLAGFLSYIVTLPIDVTILGLFYSFLITLLIIIVVYGLGLFWLKEWKELIPRLRTAFKKKKK</sequence>
<keyword evidence="4 6" id="KW-1133">Transmembrane helix</keyword>
<feature type="transmembrane region" description="Helical" evidence="6">
    <location>
        <begin position="12"/>
        <end position="33"/>
    </location>
</feature>
<feature type="transmembrane region" description="Helical" evidence="6">
    <location>
        <begin position="91"/>
        <end position="115"/>
    </location>
</feature>
<protein>
    <submittedName>
        <fullName evidence="7">Membrane protein involved in the export of O-antigen and teichoic acid</fullName>
    </submittedName>
</protein>
<feature type="transmembrane region" description="Helical" evidence="6">
    <location>
        <begin position="438"/>
        <end position="458"/>
    </location>
</feature>
<feature type="transmembrane region" description="Helical" evidence="6">
    <location>
        <begin position="121"/>
        <end position="141"/>
    </location>
</feature>
<feature type="transmembrane region" description="Helical" evidence="6">
    <location>
        <begin position="162"/>
        <end position="179"/>
    </location>
</feature>
<keyword evidence="8" id="KW-1185">Reference proteome</keyword>
<dbReference type="RefSeq" id="WP_091479385.1">
    <property type="nucleotide sequence ID" value="NZ_BJYC01000006.1"/>
</dbReference>
<dbReference type="GO" id="GO:0005886">
    <property type="term" value="C:plasma membrane"/>
    <property type="evidence" value="ECO:0007669"/>
    <property type="project" value="UniProtKB-SubCell"/>
</dbReference>
<organism evidence="7 8">
    <name type="scientific">Alkalibacterium pelagium</name>
    <dbReference type="NCBI Taxonomy" id="426702"/>
    <lineage>
        <taxon>Bacteria</taxon>
        <taxon>Bacillati</taxon>
        <taxon>Bacillota</taxon>
        <taxon>Bacilli</taxon>
        <taxon>Lactobacillales</taxon>
        <taxon>Carnobacteriaceae</taxon>
        <taxon>Alkalibacterium</taxon>
    </lineage>
</organism>
<evidence type="ECO:0000256" key="6">
    <source>
        <dbReference type="SAM" id="Phobius"/>
    </source>
</evidence>
<keyword evidence="3 6" id="KW-0812">Transmembrane</keyword>
<evidence type="ECO:0000313" key="7">
    <source>
        <dbReference type="EMBL" id="SEK53568.1"/>
    </source>
</evidence>
<proteinExistence type="predicted"/>
<dbReference type="OrthoDB" id="8609648at2"/>
<comment type="subcellular location">
    <subcellularLocation>
        <location evidence="1">Cell membrane</location>
        <topology evidence="1">Multi-pass membrane protein</topology>
    </subcellularLocation>
</comment>
<evidence type="ECO:0000256" key="5">
    <source>
        <dbReference type="ARBA" id="ARBA00023136"/>
    </source>
</evidence>
<feature type="transmembrane region" description="Helical" evidence="6">
    <location>
        <begin position="303"/>
        <end position="324"/>
    </location>
</feature>
<reference evidence="8" key="1">
    <citation type="submission" date="2016-10" db="EMBL/GenBank/DDBJ databases">
        <authorList>
            <person name="Varghese N."/>
            <person name="Submissions S."/>
        </authorList>
    </citation>
    <scope>NUCLEOTIDE SEQUENCE [LARGE SCALE GENOMIC DNA]</scope>
    <source>
        <strain evidence="8">DSM 19183</strain>
    </source>
</reference>
<dbReference type="AlphaFoldDB" id="A0A1H7HTS8"/>
<dbReference type="InterPro" id="IPR050833">
    <property type="entry name" value="Poly_Biosynth_Transport"/>
</dbReference>
<feature type="transmembrane region" description="Helical" evidence="6">
    <location>
        <begin position="250"/>
        <end position="269"/>
    </location>
</feature>
<evidence type="ECO:0000256" key="4">
    <source>
        <dbReference type="ARBA" id="ARBA00022989"/>
    </source>
</evidence>
<accession>A0A1H7HTS8</accession>
<gene>
    <name evidence="7" type="ORF">SAMN04488099_103173</name>
</gene>
<feature type="transmembrane region" description="Helical" evidence="6">
    <location>
        <begin position="53"/>
        <end position="70"/>
    </location>
</feature>
<dbReference type="Proteomes" id="UP000199081">
    <property type="component" value="Unassembled WGS sequence"/>
</dbReference>
<dbReference type="PANTHER" id="PTHR30250:SF26">
    <property type="entry name" value="PSMA PROTEIN"/>
    <property type="match status" value="1"/>
</dbReference>
<name>A0A1H7HTS8_9LACT</name>
<evidence type="ECO:0000313" key="8">
    <source>
        <dbReference type="Proteomes" id="UP000199081"/>
    </source>
</evidence>
<evidence type="ECO:0000256" key="3">
    <source>
        <dbReference type="ARBA" id="ARBA00022692"/>
    </source>
</evidence>
<keyword evidence="5 6" id="KW-0472">Membrane</keyword>
<evidence type="ECO:0000256" key="1">
    <source>
        <dbReference type="ARBA" id="ARBA00004651"/>
    </source>
</evidence>
<dbReference type="EMBL" id="FNZU01000003">
    <property type="protein sequence ID" value="SEK53568.1"/>
    <property type="molecule type" value="Genomic_DNA"/>
</dbReference>